<dbReference type="InterPro" id="IPR036597">
    <property type="entry name" value="Fido-like_dom_sf"/>
</dbReference>
<comment type="caution">
    <text evidence="2">The sequence shown here is derived from an EMBL/GenBank/DDBJ whole genome shotgun (WGS) entry which is preliminary data.</text>
</comment>
<accession>A0ABN1K6A0</accession>
<dbReference type="InterPro" id="IPR026287">
    <property type="entry name" value="SoFic-like"/>
</dbReference>
<dbReference type="Pfam" id="PF02661">
    <property type="entry name" value="Fic"/>
    <property type="match status" value="1"/>
</dbReference>
<sequence>MHVMRSTGSLVTTTTLGEAVQAFVPCPLPPSEPALDLAGFEPAHRAAEVALARLAGVSGLVPSVDWLLYSAIRKEALLTSQIEGTQATLDDLFEDEAGFAVANTEDVEEVTNYLRAFRLVREQLQDPHGLPISVRLLCEAHRLLLDGVRGAGKQPGELRRSQNWIGGTRPGNAVFVPPPADRIGALLGDLERFIHAPAGGLPPLVKIALVHAQFETIHPFLDGNGRIGRLLIAALLEHWALLPEPLMYLSGYLKQHQAEYYRRLSLVRSQGDWEGWVGFFLGGVEAAAAQAERGIVAIASLVAADRRLLLDSPKAGPASYRLFEMLPMMPRFTVEQVRHKLGTSFPTANAAVQVLAALGIVAELTGQKKNRSYSYPAYIALLTR</sequence>
<dbReference type="InterPro" id="IPR040198">
    <property type="entry name" value="Fido_containing"/>
</dbReference>
<dbReference type="SUPFAM" id="SSF140931">
    <property type="entry name" value="Fic-like"/>
    <property type="match status" value="1"/>
</dbReference>
<gene>
    <name evidence="2" type="ORF">GCM10009107_34310</name>
</gene>
<dbReference type="PANTHER" id="PTHR13504:SF38">
    <property type="entry name" value="FIDO DOMAIN-CONTAINING PROTEIN"/>
    <property type="match status" value="1"/>
</dbReference>
<evidence type="ECO:0000313" key="2">
    <source>
        <dbReference type="EMBL" id="GAA0756140.1"/>
    </source>
</evidence>
<feature type="domain" description="Fido" evidence="1">
    <location>
        <begin position="132"/>
        <end position="282"/>
    </location>
</feature>
<dbReference type="EMBL" id="BAAAEW010000022">
    <property type="protein sequence ID" value="GAA0756140.1"/>
    <property type="molecule type" value="Genomic_DNA"/>
</dbReference>
<dbReference type="InterPro" id="IPR003812">
    <property type="entry name" value="Fido"/>
</dbReference>
<dbReference type="PIRSF" id="PIRSF038925">
    <property type="entry name" value="AMP-prot_trans"/>
    <property type="match status" value="1"/>
</dbReference>
<dbReference type="PANTHER" id="PTHR13504">
    <property type="entry name" value="FIDO DOMAIN-CONTAINING PROTEIN DDB_G0283145"/>
    <property type="match status" value="1"/>
</dbReference>
<name>A0ABN1K6A0_9BURK</name>
<evidence type="ECO:0000259" key="1">
    <source>
        <dbReference type="PROSITE" id="PS51459"/>
    </source>
</evidence>
<reference evidence="2 3" key="1">
    <citation type="journal article" date="2019" name="Int. J. Syst. Evol. Microbiol.">
        <title>The Global Catalogue of Microorganisms (GCM) 10K type strain sequencing project: providing services to taxonomists for standard genome sequencing and annotation.</title>
        <authorList>
            <consortium name="The Broad Institute Genomics Platform"/>
            <consortium name="The Broad Institute Genome Sequencing Center for Infectious Disease"/>
            <person name="Wu L."/>
            <person name="Ma J."/>
        </authorList>
    </citation>
    <scope>NUCLEOTIDE SEQUENCE [LARGE SCALE GENOMIC DNA]</scope>
    <source>
        <strain evidence="2 3">JCM 15503</strain>
    </source>
</reference>
<evidence type="ECO:0000313" key="3">
    <source>
        <dbReference type="Proteomes" id="UP001500279"/>
    </source>
</evidence>
<dbReference type="InterPro" id="IPR025758">
    <property type="entry name" value="Fic/DOC_N"/>
</dbReference>
<dbReference type="PROSITE" id="PS51459">
    <property type="entry name" value="FIDO"/>
    <property type="match status" value="1"/>
</dbReference>
<proteinExistence type="predicted"/>
<protein>
    <submittedName>
        <fullName evidence="2">Fic family protein</fullName>
    </submittedName>
</protein>
<organism evidence="2 3">
    <name type="scientific">Ideonella azotifigens</name>
    <dbReference type="NCBI Taxonomy" id="513160"/>
    <lineage>
        <taxon>Bacteria</taxon>
        <taxon>Pseudomonadati</taxon>
        <taxon>Pseudomonadota</taxon>
        <taxon>Betaproteobacteria</taxon>
        <taxon>Burkholderiales</taxon>
        <taxon>Sphaerotilaceae</taxon>
        <taxon>Ideonella</taxon>
    </lineage>
</organism>
<dbReference type="Gene3D" id="1.10.3290.10">
    <property type="entry name" value="Fido-like domain"/>
    <property type="match status" value="1"/>
</dbReference>
<dbReference type="Proteomes" id="UP001500279">
    <property type="component" value="Unassembled WGS sequence"/>
</dbReference>
<dbReference type="Pfam" id="PF13784">
    <property type="entry name" value="Fic_N"/>
    <property type="match status" value="1"/>
</dbReference>
<keyword evidence="3" id="KW-1185">Reference proteome</keyword>